<dbReference type="PANTHER" id="PTHR45953">
    <property type="entry name" value="IDURONATE 2-SULFATASE"/>
    <property type="match status" value="1"/>
</dbReference>
<comment type="similarity">
    <text evidence="2">Belongs to the sulfatase family.</text>
</comment>
<feature type="domain" description="Sulfatase N-terminal" evidence="8">
    <location>
        <begin position="34"/>
        <end position="379"/>
    </location>
</feature>
<dbReference type="EMBL" id="CP036526">
    <property type="protein sequence ID" value="QDT13502.1"/>
    <property type="molecule type" value="Genomic_DNA"/>
</dbReference>
<evidence type="ECO:0000256" key="3">
    <source>
        <dbReference type="ARBA" id="ARBA00022723"/>
    </source>
</evidence>
<dbReference type="PANTHER" id="PTHR45953:SF1">
    <property type="entry name" value="IDURONATE 2-SULFATASE"/>
    <property type="match status" value="1"/>
</dbReference>
<evidence type="ECO:0000259" key="8">
    <source>
        <dbReference type="Pfam" id="PF00884"/>
    </source>
</evidence>
<comment type="cofactor">
    <cofactor evidence="1">
        <name>Ca(2+)</name>
        <dbReference type="ChEBI" id="CHEBI:29108"/>
    </cofactor>
</comment>
<dbReference type="InterPro" id="IPR017850">
    <property type="entry name" value="Alkaline_phosphatase_core_sf"/>
</dbReference>
<dbReference type="GO" id="GO:0005737">
    <property type="term" value="C:cytoplasm"/>
    <property type="evidence" value="ECO:0007669"/>
    <property type="project" value="TreeGrafter"/>
</dbReference>
<proteinExistence type="inferred from homology"/>
<dbReference type="Gene3D" id="3.40.720.10">
    <property type="entry name" value="Alkaline Phosphatase, subunit A"/>
    <property type="match status" value="1"/>
</dbReference>
<protein>
    <submittedName>
        <fullName evidence="9">Arylsulfatase</fullName>
        <ecNumber evidence="9">3.1.6.1</ecNumber>
    </submittedName>
</protein>
<dbReference type="GO" id="GO:0046872">
    <property type="term" value="F:metal ion binding"/>
    <property type="evidence" value="ECO:0007669"/>
    <property type="project" value="UniProtKB-KW"/>
</dbReference>
<keyword evidence="10" id="KW-1185">Reference proteome</keyword>
<keyword evidence="4 7" id="KW-0732">Signal</keyword>
<organism evidence="9 10">
    <name type="scientific">Stieleria marina</name>
    <dbReference type="NCBI Taxonomy" id="1930275"/>
    <lineage>
        <taxon>Bacteria</taxon>
        <taxon>Pseudomonadati</taxon>
        <taxon>Planctomycetota</taxon>
        <taxon>Planctomycetia</taxon>
        <taxon>Pirellulales</taxon>
        <taxon>Pirellulaceae</taxon>
        <taxon>Stieleria</taxon>
    </lineage>
</organism>
<dbReference type="RefSeq" id="WP_419189411.1">
    <property type="nucleotide sequence ID" value="NZ_CP036526.1"/>
</dbReference>
<evidence type="ECO:0000256" key="4">
    <source>
        <dbReference type="ARBA" id="ARBA00022729"/>
    </source>
</evidence>
<dbReference type="Pfam" id="PF00884">
    <property type="entry name" value="Sulfatase"/>
    <property type="match status" value="1"/>
</dbReference>
<evidence type="ECO:0000313" key="9">
    <source>
        <dbReference type="EMBL" id="QDT13502.1"/>
    </source>
</evidence>
<dbReference type="Proteomes" id="UP000319817">
    <property type="component" value="Chromosome"/>
</dbReference>
<gene>
    <name evidence="9" type="ORF">K239x_55220</name>
</gene>
<name>A0A517P296_9BACT</name>
<keyword evidence="5 9" id="KW-0378">Hydrolase</keyword>
<keyword evidence="3" id="KW-0479">Metal-binding</keyword>
<evidence type="ECO:0000256" key="1">
    <source>
        <dbReference type="ARBA" id="ARBA00001913"/>
    </source>
</evidence>
<evidence type="ECO:0000256" key="6">
    <source>
        <dbReference type="ARBA" id="ARBA00022837"/>
    </source>
</evidence>
<dbReference type="CDD" id="cd16030">
    <property type="entry name" value="iduronate-2-sulfatase"/>
    <property type="match status" value="1"/>
</dbReference>
<dbReference type="InterPro" id="IPR000917">
    <property type="entry name" value="Sulfatase_N"/>
</dbReference>
<evidence type="ECO:0000256" key="5">
    <source>
        <dbReference type="ARBA" id="ARBA00022801"/>
    </source>
</evidence>
<reference evidence="9 10" key="1">
    <citation type="submission" date="2019-02" db="EMBL/GenBank/DDBJ databases">
        <title>Deep-cultivation of Planctomycetes and their phenomic and genomic characterization uncovers novel biology.</title>
        <authorList>
            <person name="Wiegand S."/>
            <person name="Jogler M."/>
            <person name="Boedeker C."/>
            <person name="Pinto D."/>
            <person name="Vollmers J."/>
            <person name="Rivas-Marin E."/>
            <person name="Kohn T."/>
            <person name="Peeters S.H."/>
            <person name="Heuer A."/>
            <person name="Rast P."/>
            <person name="Oberbeckmann S."/>
            <person name="Bunk B."/>
            <person name="Jeske O."/>
            <person name="Meyerdierks A."/>
            <person name="Storesund J.E."/>
            <person name="Kallscheuer N."/>
            <person name="Luecker S."/>
            <person name="Lage O.M."/>
            <person name="Pohl T."/>
            <person name="Merkel B.J."/>
            <person name="Hornburger P."/>
            <person name="Mueller R.-W."/>
            <person name="Bruemmer F."/>
            <person name="Labrenz M."/>
            <person name="Spormann A.M."/>
            <person name="Op den Camp H."/>
            <person name="Overmann J."/>
            <person name="Amann R."/>
            <person name="Jetten M.S.M."/>
            <person name="Mascher T."/>
            <person name="Medema M.H."/>
            <person name="Devos D.P."/>
            <person name="Kaster A.-K."/>
            <person name="Ovreas L."/>
            <person name="Rohde M."/>
            <person name="Galperin M.Y."/>
            <person name="Jogler C."/>
        </authorList>
    </citation>
    <scope>NUCLEOTIDE SEQUENCE [LARGE SCALE GENOMIC DNA]</scope>
    <source>
        <strain evidence="9 10">K23_9</strain>
    </source>
</reference>
<accession>A0A517P296</accession>
<sequence precursor="true">MNRIQFAVLVMLGGVGFAMAALLGGAQASAADRPNVLFIAVDDLRPELGCYGKQHIQSPNIDRLAKTGVLFERAYCMVPTCGASRASLMTGLRPARKRFVSFLTIAENDAPGIVPYHTHFKHNGYHTVSLGKVFHNIKDNADGWSKPAWRPKGVSSYQRSENQVLHRKRQQLGNRTRGPAWESADVADNAYTDGVIAERAMADLKRLKDQDQPFLLAVGFLKPHLPFVAPKKYWDLYDHQDIRLPANYHSPRDAPKESIHSSGELRAYAGIPAKGPVSEEAARNLIHGYYACVSYTDAMIGKVLDELDRLELSQNTVVVLWGDHGWNLGEHTLWCKHSCYETSMQIPLIVRAPGIQGGQRRPNLVESIDLYPTLCELAGLSLPAHLHGNSLVPLIKSQDAAWKSAVVGRFQNGDTIRTDAFRFTEYTNKKGKQTSQMLYRHDTDPGENANVAETQTDSANGLAQELHRLMGRDGDL</sequence>
<feature type="chain" id="PRO_5022126302" evidence="7">
    <location>
        <begin position="21"/>
        <end position="476"/>
    </location>
</feature>
<evidence type="ECO:0000256" key="2">
    <source>
        <dbReference type="ARBA" id="ARBA00008779"/>
    </source>
</evidence>
<feature type="signal peptide" evidence="7">
    <location>
        <begin position="1"/>
        <end position="20"/>
    </location>
</feature>
<dbReference type="AlphaFoldDB" id="A0A517P296"/>
<evidence type="ECO:0000256" key="7">
    <source>
        <dbReference type="SAM" id="SignalP"/>
    </source>
</evidence>
<dbReference type="InterPro" id="IPR035874">
    <property type="entry name" value="IDS"/>
</dbReference>
<evidence type="ECO:0000313" key="10">
    <source>
        <dbReference type="Proteomes" id="UP000319817"/>
    </source>
</evidence>
<dbReference type="EC" id="3.1.6.1" evidence="9"/>
<dbReference type="GO" id="GO:0004423">
    <property type="term" value="F:iduronate-2-sulfatase activity"/>
    <property type="evidence" value="ECO:0007669"/>
    <property type="project" value="InterPro"/>
</dbReference>
<dbReference type="GO" id="GO:0004065">
    <property type="term" value="F:arylsulfatase activity"/>
    <property type="evidence" value="ECO:0007669"/>
    <property type="project" value="UniProtKB-EC"/>
</dbReference>
<dbReference type="SUPFAM" id="SSF53649">
    <property type="entry name" value="Alkaline phosphatase-like"/>
    <property type="match status" value="1"/>
</dbReference>
<keyword evidence="6" id="KW-0106">Calcium</keyword>